<protein>
    <recommendedName>
        <fullName evidence="3">PKD domain-containing protein</fullName>
    </recommendedName>
</protein>
<dbReference type="InterPro" id="IPR000601">
    <property type="entry name" value="PKD_dom"/>
</dbReference>
<dbReference type="Proteomes" id="UP001230145">
    <property type="component" value="Unassembled WGS sequence"/>
</dbReference>
<evidence type="ECO:0000313" key="4">
    <source>
        <dbReference type="EMBL" id="MDP9832238.1"/>
    </source>
</evidence>
<dbReference type="EMBL" id="JAUSQL010000001">
    <property type="protein sequence ID" value="MDP9832238.1"/>
    <property type="molecule type" value="Genomic_DNA"/>
</dbReference>
<evidence type="ECO:0000259" key="3">
    <source>
        <dbReference type="PROSITE" id="PS50093"/>
    </source>
</evidence>
<evidence type="ECO:0000256" key="2">
    <source>
        <dbReference type="SAM" id="SignalP"/>
    </source>
</evidence>
<proteinExistence type="predicted"/>
<gene>
    <name evidence="4" type="ORF">J2S45_000917</name>
</gene>
<feature type="domain" description="PKD" evidence="3">
    <location>
        <begin position="193"/>
        <end position="231"/>
    </location>
</feature>
<keyword evidence="5" id="KW-1185">Reference proteome</keyword>
<accession>A0ABT9PHQ1</accession>
<feature type="region of interest" description="Disordered" evidence="1">
    <location>
        <begin position="39"/>
        <end position="67"/>
    </location>
</feature>
<evidence type="ECO:0000256" key="1">
    <source>
        <dbReference type="SAM" id="MobiDB-lite"/>
    </source>
</evidence>
<reference evidence="4 5" key="1">
    <citation type="submission" date="2023-07" db="EMBL/GenBank/DDBJ databases">
        <title>Sequencing the genomes of 1000 actinobacteria strains.</title>
        <authorList>
            <person name="Klenk H.-P."/>
        </authorList>
    </citation>
    <scope>NUCLEOTIDE SEQUENCE [LARGE SCALE GENOMIC DNA]</scope>
    <source>
        <strain evidence="4 5">DSM 19515</strain>
    </source>
</reference>
<dbReference type="PROSITE" id="PS50093">
    <property type="entry name" value="PKD"/>
    <property type="match status" value="1"/>
</dbReference>
<evidence type="ECO:0000313" key="5">
    <source>
        <dbReference type="Proteomes" id="UP001230145"/>
    </source>
</evidence>
<name>A0ABT9PHQ1_9ACTO</name>
<feature type="chain" id="PRO_5046352476" description="PKD domain-containing protein" evidence="2">
    <location>
        <begin position="19"/>
        <end position="279"/>
    </location>
</feature>
<organism evidence="4 5">
    <name type="scientific">Trueperella abortisuis</name>
    <dbReference type="NCBI Taxonomy" id="445930"/>
    <lineage>
        <taxon>Bacteria</taxon>
        <taxon>Bacillati</taxon>
        <taxon>Actinomycetota</taxon>
        <taxon>Actinomycetes</taxon>
        <taxon>Actinomycetales</taxon>
        <taxon>Actinomycetaceae</taxon>
        <taxon>Trueperella</taxon>
    </lineage>
</organism>
<comment type="caution">
    <text evidence="4">The sequence shown here is derived from an EMBL/GenBank/DDBJ whole genome shotgun (WGS) entry which is preliminary data.</text>
</comment>
<feature type="signal peptide" evidence="2">
    <location>
        <begin position="1"/>
        <end position="18"/>
    </location>
</feature>
<keyword evidence="2" id="KW-0732">Signal</keyword>
<sequence>MKVTILALALILPSVVVAPDGTIVDWNVDASGGAINIDASNSRWEGYPGPPGNQSGDAPASGVGYSPGGNARQLESLSLDQLCEMNYGSNTGVSYFESGLMSGPLAEYCLYRKDQEPTEGEAPAEKPAARMTVADLGYYVQANAQSIIDGGVLSLQPASGEVVINKAVYFASSARRYTASVAVLGTPVELAFTPKSFEWLPGDGSSFVTGDPGGPYPDGGVTYSYARPGSYVPGVRVGWEVLIRVAGSGWYPVPGEAFTTVQAQPVTAVEAEAVLTTNR</sequence>
<dbReference type="RefSeq" id="WP_307634680.1">
    <property type="nucleotide sequence ID" value="NZ_JAUSQL010000001.1"/>
</dbReference>